<dbReference type="AlphaFoldDB" id="A0A377FWM3"/>
<evidence type="ECO:0000313" key="2">
    <source>
        <dbReference type="EMBL" id="STO09211.1"/>
    </source>
</evidence>
<accession>A0A377FWM3</accession>
<dbReference type="OrthoDB" id="2352727at2"/>
<name>A0A377FWM3_9BACL</name>
<dbReference type="EMBL" id="UGGP01000001">
    <property type="protein sequence ID" value="STO09211.1"/>
    <property type="molecule type" value="Genomic_DNA"/>
</dbReference>
<evidence type="ECO:0000256" key="1">
    <source>
        <dbReference type="SAM" id="Phobius"/>
    </source>
</evidence>
<sequence length="168" mass="19406">MELSPHSKRQIDTLLRFQTFTGWTIGILTATVIIGMLTFASYRDLSTGAIMATIFGFCFLLIGIEVAKFNLWLRFVKNKKARRLLSLRYTAMFIGFAAIGYFGYVVFNQTPQPQSFQAFLLSQAFFWGASFIGKWLDRIIQTHDDRYLTDKDLKLIREARELEEARHG</sequence>
<protein>
    <submittedName>
        <fullName evidence="2">Uncharacterized protein</fullName>
    </submittedName>
</protein>
<evidence type="ECO:0000313" key="3">
    <source>
        <dbReference type="Proteomes" id="UP000254060"/>
    </source>
</evidence>
<keyword evidence="1" id="KW-0812">Transmembrane</keyword>
<dbReference type="RefSeq" id="WP_029333687.1">
    <property type="nucleotide sequence ID" value="NZ_UGGP01000001.1"/>
</dbReference>
<feature type="transmembrane region" description="Helical" evidence="1">
    <location>
        <begin position="116"/>
        <end position="136"/>
    </location>
</feature>
<reference evidence="2 3" key="1">
    <citation type="submission" date="2018-06" db="EMBL/GenBank/DDBJ databases">
        <authorList>
            <consortium name="Pathogen Informatics"/>
            <person name="Doyle S."/>
        </authorList>
    </citation>
    <scope>NUCLEOTIDE SEQUENCE [LARGE SCALE GENOMIC DNA]</scope>
    <source>
        <strain evidence="2 3">NCTC13163</strain>
    </source>
</reference>
<dbReference type="Proteomes" id="UP000254060">
    <property type="component" value="Unassembled WGS sequence"/>
</dbReference>
<feature type="transmembrane region" description="Helical" evidence="1">
    <location>
        <begin position="20"/>
        <end position="42"/>
    </location>
</feature>
<keyword evidence="1" id="KW-1133">Transmembrane helix</keyword>
<feature type="transmembrane region" description="Helical" evidence="1">
    <location>
        <begin position="85"/>
        <end position="104"/>
    </location>
</feature>
<organism evidence="2 3">
    <name type="scientific">Exiguobacterium aurantiacum</name>
    <dbReference type="NCBI Taxonomy" id="33987"/>
    <lineage>
        <taxon>Bacteria</taxon>
        <taxon>Bacillati</taxon>
        <taxon>Bacillota</taxon>
        <taxon>Bacilli</taxon>
        <taxon>Bacillales</taxon>
        <taxon>Bacillales Family XII. Incertae Sedis</taxon>
        <taxon>Exiguobacterium</taxon>
    </lineage>
</organism>
<keyword evidence="1" id="KW-0472">Membrane</keyword>
<dbReference type="STRING" id="1397694.GCA_000702585_00053"/>
<proteinExistence type="predicted"/>
<gene>
    <name evidence="2" type="ORF">NCTC13163_02628</name>
</gene>
<feature type="transmembrane region" description="Helical" evidence="1">
    <location>
        <begin position="48"/>
        <end position="73"/>
    </location>
</feature>